<dbReference type="InterPro" id="IPR024688">
    <property type="entry name" value="Mac_dom"/>
</dbReference>
<keyword evidence="2 4" id="KW-0808">Transferase</keyword>
<sequence>MCTAKEKMLNGEFYNAWDETLVEDRDRAKSLLFEFNQINPAEREKRLEALKKLIPDLGDNPWIESPFNCDYGTNLTIGDHFYANTNCTILDCAKVTIGNHVLIGPNVGFYTPNHAYDAQERIDGWEKSLPITIGDAVWIGGSVTVLGGVSH</sequence>
<evidence type="ECO:0000313" key="5">
    <source>
        <dbReference type="Proteomes" id="UP001595969"/>
    </source>
</evidence>
<evidence type="ECO:0000313" key="4">
    <source>
        <dbReference type="EMBL" id="MFC4718396.1"/>
    </source>
</evidence>
<comment type="similarity">
    <text evidence="1">Belongs to the transferase hexapeptide repeat family.</text>
</comment>
<evidence type="ECO:0000256" key="2">
    <source>
        <dbReference type="ARBA" id="ARBA00022679"/>
    </source>
</evidence>
<dbReference type="Proteomes" id="UP001595969">
    <property type="component" value="Unassembled WGS sequence"/>
</dbReference>
<keyword evidence="4" id="KW-0012">Acyltransferase</keyword>
<dbReference type="EC" id="2.3.1.-" evidence="4"/>
<dbReference type="Pfam" id="PF12464">
    <property type="entry name" value="Mac"/>
    <property type="match status" value="1"/>
</dbReference>
<reference evidence="5" key="1">
    <citation type="journal article" date="2019" name="Int. J. Syst. Evol. Microbiol.">
        <title>The Global Catalogue of Microorganisms (GCM) 10K type strain sequencing project: providing services to taxonomists for standard genome sequencing and annotation.</title>
        <authorList>
            <consortium name="The Broad Institute Genomics Platform"/>
            <consortium name="The Broad Institute Genome Sequencing Center for Infectious Disease"/>
            <person name="Wu L."/>
            <person name="Ma J."/>
        </authorList>
    </citation>
    <scope>NUCLEOTIDE SEQUENCE [LARGE SCALE GENOMIC DNA]</scope>
    <source>
        <strain evidence="5">CGMCC 1.19032</strain>
    </source>
</reference>
<evidence type="ECO:0000256" key="1">
    <source>
        <dbReference type="ARBA" id="ARBA00007274"/>
    </source>
</evidence>
<proteinExistence type="inferred from homology"/>
<accession>A0ABV9MR00</accession>
<protein>
    <submittedName>
        <fullName evidence="4">Sugar O-acetyltransferase</fullName>
        <ecNumber evidence="4">2.3.1.-</ecNumber>
    </submittedName>
</protein>
<evidence type="ECO:0000259" key="3">
    <source>
        <dbReference type="SMART" id="SM01266"/>
    </source>
</evidence>
<dbReference type="PANTHER" id="PTHR23416">
    <property type="entry name" value="SIALIC ACID SYNTHASE-RELATED"/>
    <property type="match status" value="1"/>
</dbReference>
<dbReference type="EMBL" id="JBHSGS010000008">
    <property type="protein sequence ID" value="MFC4718396.1"/>
    <property type="molecule type" value="Genomic_DNA"/>
</dbReference>
<feature type="domain" description="Maltose/galactoside acetyltransferase" evidence="3">
    <location>
        <begin position="5"/>
        <end position="59"/>
    </location>
</feature>
<dbReference type="GO" id="GO:0016746">
    <property type="term" value="F:acyltransferase activity"/>
    <property type="evidence" value="ECO:0007669"/>
    <property type="project" value="UniProtKB-KW"/>
</dbReference>
<name>A0ABV9MR00_9ENTE</name>
<comment type="caution">
    <text evidence="4">The sequence shown here is derived from an EMBL/GenBank/DDBJ whole genome shotgun (WGS) entry which is preliminary data.</text>
</comment>
<dbReference type="RefSeq" id="WP_204654623.1">
    <property type="nucleotide sequence ID" value="NZ_JAFBFD010000032.1"/>
</dbReference>
<organism evidence="4 5">
    <name type="scientific">Enterococcus lemanii</name>
    <dbReference type="NCBI Taxonomy" id="1159752"/>
    <lineage>
        <taxon>Bacteria</taxon>
        <taxon>Bacillati</taxon>
        <taxon>Bacillota</taxon>
        <taxon>Bacilli</taxon>
        <taxon>Lactobacillales</taxon>
        <taxon>Enterococcaceae</taxon>
        <taxon>Enterococcus</taxon>
    </lineage>
</organism>
<keyword evidence="5" id="KW-1185">Reference proteome</keyword>
<dbReference type="SUPFAM" id="SSF51161">
    <property type="entry name" value="Trimeric LpxA-like enzymes"/>
    <property type="match status" value="1"/>
</dbReference>
<gene>
    <name evidence="4" type="ORF">ACFO5I_01370</name>
</gene>
<dbReference type="Gene3D" id="2.160.10.10">
    <property type="entry name" value="Hexapeptide repeat proteins"/>
    <property type="match status" value="1"/>
</dbReference>
<dbReference type="CDD" id="cd03357">
    <property type="entry name" value="LbH_MAT_GAT"/>
    <property type="match status" value="1"/>
</dbReference>
<dbReference type="SMART" id="SM01266">
    <property type="entry name" value="Mac"/>
    <property type="match status" value="1"/>
</dbReference>
<dbReference type="InterPro" id="IPR011004">
    <property type="entry name" value="Trimer_LpxA-like_sf"/>
</dbReference>
<dbReference type="InterPro" id="IPR051159">
    <property type="entry name" value="Hexapeptide_acetyltransf"/>
</dbReference>
<dbReference type="PANTHER" id="PTHR23416:SF23">
    <property type="entry name" value="ACETYLTRANSFERASE C18B11.09C-RELATED"/>
    <property type="match status" value="1"/>
</dbReference>